<reference evidence="1 2" key="1">
    <citation type="journal article" date="2019" name="Genome Biol. Evol.">
        <title>Insights into the evolution of the New World diploid cottons (Gossypium, subgenus Houzingenia) based on genome sequencing.</title>
        <authorList>
            <person name="Grover C.E."/>
            <person name="Arick M.A. 2nd"/>
            <person name="Thrash A."/>
            <person name="Conover J.L."/>
            <person name="Sanders W.S."/>
            <person name="Peterson D.G."/>
            <person name="Frelichowski J.E."/>
            <person name="Scheffler J.A."/>
            <person name="Scheffler B.E."/>
            <person name="Wendel J.F."/>
        </authorList>
    </citation>
    <scope>NUCLEOTIDE SEQUENCE [LARGE SCALE GENOMIC DNA]</scope>
    <source>
        <strain evidence="1">6</strain>
        <tissue evidence="1">Leaf</tissue>
    </source>
</reference>
<evidence type="ECO:0000313" key="2">
    <source>
        <dbReference type="Proteomes" id="UP000593575"/>
    </source>
</evidence>
<name>A0A7J9JYH8_9ROSI</name>
<dbReference type="Proteomes" id="UP000593575">
    <property type="component" value="Unassembled WGS sequence"/>
</dbReference>
<sequence length="78" mass="8819">MGDVKEGLEVVEGHMVELDPERDKLKGQFNGELTICKATVGKMVLVTRTKPKIDDLKPKKFKGNISMRDVGNFLREME</sequence>
<organism evidence="1 2">
    <name type="scientific">Gossypium armourianum</name>
    <dbReference type="NCBI Taxonomy" id="34283"/>
    <lineage>
        <taxon>Eukaryota</taxon>
        <taxon>Viridiplantae</taxon>
        <taxon>Streptophyta</taxon>
        <taxon>Embryophyta</taxon>
        <taxon>Tracheophyta</taxon>
        <taxon>Spermatophyta</taxon>
        <taxon>Magnoliopsida</taxon>
        <taxon>eudicotyledons</taxon>
        <taxon>Gunneridae</taxon>
        <taxon>Pentapetalae</taxon>
        <taxon>rosids</taxon>
        <taxon>malvids</taxon>
        <taxon>Malvales</taxon>
        <taxon>Malvaceae</taxon>
        <taxon>Malvoideae</taxon>
        <taxon>Gossypium</taxon>
    </lineage>
</organism>
<keyword evidence="2" id="KW-1185">Reference proteome</keyword>
<gene>
    <name evidence="1" type="ORF">Goarm_004994</name>
</gene>
<proteinExistence type="predicted"/>
<protein>
    <submittedName>
        <fullName evidence="1">Uncharacterized protein</fullName>
    </submittedName>
</protein>
<dbReference type="EMBL" id="JABFAE010000010">
    <property type="protein sequence ID" value="MBA0839245.1"/>
    <property type="molecule type" value="Genomic_DNA"/>
</dbReference>
<comment type="caution">
    <text evidence="1">The sequence shown here is derived from an EMBL/GenBank/DDBJ whole genome shotgun (WGS) entry which is preliminary data.</text>
</comment>
<evidence type="ECO:0000313" key="1">
    <source>
        <dbReference type="EMBL" id="MBA0839245.1"/>
    </source>
</evidence>
<dbReference type="AlphaFoldDB" id="A0A7J9JYH8"/>
<accession>A0A7J9JYH8</accession>